<feature type="compositionally biased region" description="Low complexity" evidence="1">
    <location>
        <begin position="60"/>
        <end position="87"/>
    </location>
</feature>
<accession>A0A1I2HHQ9</accession>
<protein>
    <submittedName>
        <fullName evidence="2">Uncharacterized protein</fullName>
    </submittedName>
</protein>
<dbReference type="AlphaFoldDB" id="A0A1H6EL60"/>
<accession>A0A1H6EL60</accession>
<dbReference type="Proteomes" id="UP000199690">
    <property type="component" value="Unassembled WGS sequence"/>
</dbReference>
<dbReference type="EMBL" id="FNVB01000020">
    <property type="protein sequence ID" value="SEG98587.1"/>
    <property type="molecule type" value="Genomic_DNA"/>
</dbReference>
<evidence type="ECO:0000256" key="1">
    <source>
        <dbReference type="SAM" id="MobiDB-lite"/>
    </source>
</evidence>
<proteinExistence type="predicted"/>
<name>A0A1H6EL60_9PSEU</name>
<keyword evidence="4" id="KW-1185">Reference proteome</keyword>
<reference evidence="2" key="1">
    <citation type="submission" date="2016-10" db="EMBL/GenBank/DDBJ databases">
        <authorList>
            <person name="de Groot N.N."/>
        </authorList>
    </citation>
    <scope>NUCLEOTIDE SEQUENCE [LARGE SCALE GENOMIC DNA]</scope>
    <source>
        <strain evidence="2">ATCC 20501</strain>
    </source>
</reference>
<reference evidence="4 5" key="2">
    <citation type="submission" date="2016-10" db="EMBL/GenBank/DDBJ databases">
        <authorList>
            <person name="Varghese N."/>
            <person name="Submissions S."/>
        </authorList>
    </citation>
    <scope>NUCLEOTIDE SEQUENCE [LARGE SCALE GENOMIC DNA]</scope>
    <source>
        <strain evidence="5">ATCC 20501</strain>
        <strain evidence="3 4">CGMCC 4.3529</strain>
    </source>
</reference>
<evidence type="ECO:0000313" key="3">
    <source>
        <dbReference type="EMBL" id="SFF28296.1"/>
    </source>
</evidence>
<evidence type="ECO:0000313" key="5">
    <source>
        <dbReference type="Proteomes" id="UP000236729"/>
    </source>
</evidence>
<organism evidence="2 5">
    <name type="scientific">Saccharopolyspora kobensis</name>
    <dbReference type="NCBI Taxonomy" id="146035"/>
    <lineage>
        <taxon>Bacteria</taxon>
        <taxon>Bacillati</taxon>
        <taxon>Actinomycetota</taxon>
        <taxon>Actinomycetes</taxon>
        <taxon>Pseudonocardiales</taxon>
        <taxon>Pseudonocardiaceae</taxon>
        <taxon>Saccharopolyspora</taxon>
    </lineage>
</organism>
<feature type="region of interest" description="Disordered" evidence="1">
    <location>
        <begin position="25"/>
        <end position="127"/>
    </location>
</feature>
<feature type="compositionally biased region" description="Polar residues" evidence="1">
    <location>
        <begin position="117"/>
        <end position="127"/>
    </location>
</feature>
<dbReference type="Proteomes" id="UP000236729">
    <property type="component" value="Unassembled WGS sequence"/>
</dbReference>
<gene>
    <name evidence="2" type="ORF">SAMN02982929_07138</name>
    <name evidence="3" type="ORF">SAMN05216506_12530</name>
</gene>
<evidence type="ECO:0000313" key="4">
    <source>
        <dbReference type="Proteomes" id="UP000199690"/>
    </source>
</evidence>
<evidence type="ECO:0000313" key="2">
    <source>
        <dbReference type="EMBL" id="SEG98587.1"/>
    </source>
</evidence>
<feature type="compositionally biased region" description="Polar residues" evidence="1">
    <location>
        <begin position="49"/>
        <end position="59"/>
    </location>
</feature>
<dbReference type="EMBL" id="FOME01000025">
    <property type="protein sequence ID" value="SFF28296.1"/>
    <property type="molecule type" value="Genomic_DNA"/>
</dbReference>
<sequence>MDPRLRADEALARARARGAFVVTPDNAISPMDAANTVRIPRDVVDQADSPDTTQVIPSGQRQPQPAPQYQQTEQHPQPQYQQTDPQQGWPTEDYGQGLPPNPYHAQRGPNEFGPLGSQANQQQYPQY</sequence>